<evidence type="ECO:0000313" key="2">
    <source>
        <dbReference type="EMBL" id="KZT03090.1"/>
    </source>
</evidence>
<feature type="region of interest" description="Disordered" evidence="1">
    <location>
        <begin position="1"/>
        <end position="22"/>
    </location>
</feature>
<dbReference type="EMBL" id="KV427647">
    <property type="protein sequence ID" value="KZT03090.1"/>
    <property type="molecule type" value="Genomic_DNA"/>
</dbReference>
<dbReference type="EMBL" id="KV427610">
    <property type="protein sequence ID" value="KZT10146.1"/>
    <property type="molecule type" value="Genomic_DNA"/>
</dbReference>
<evidence type="ECO:0000313" key="4">
    <source>
        <dbReference type="Proteomes" id="UP000076871"/>
    </source>
</evidence>
<proteinExistence type="predicted"/>
<keyword evidence="4" id="KW-1185">Reference proteome</keyword>
<reference evidence="2 4" key="1">
    <citation type="journal article" date="2016" name="Mol. Biol. Evol.">
        <title>Comparative Genomics of Early-Diverging Mushroom-Forming Fungi Provides Insights into the Origins of Lignocellulose Decay Capabilities.</title>
        <authorList>
            <person name="Nagy L.G."/>
            <person name="Riley R."/>
            <person name="Tritt A."/>
            <person name="Adam C."/>
            <person name="Daum C."/>
            <person name="Floudas D."/>
            <person name="Sun H."/>
            <person name="Yadav J.S."/>
            <person name="Pangilinan J."/>
            <person name="Larsson K.H."/>
            <person name="Matsuura K."/>
            <person name="Barry K."/>
            <person name="Labutti K."/>
            <person name="Kuo R."/>
            <person name="Ohm R.A."/>
            <person name="Bhattacharya S.S."/>
            <person name="Shirouzu T."/>
            <person name="Yoshinaga Y."/>
            <person name="Martin F.M."/>
            <person name="Grigoriev I.V."/>
            <person name="Hibbett D.S."/>
        </authorList>
    </citation>
    <scope>NUCLEOTIDE SEQUENCE [LARGE SCALE GENOMIC DNA]</scope>
    <source>
        <strain evidence="2 4">93-53</strain>
    </source>
</reference>
<organism evidence="2 4">
    <name type="scientific">Laetiporus sulphureus 93-53</name>
    <dbReference type="NCBI Taxonomy" id="1314785"/>
    <lineage>
        <taxon>Eukaryota</taxon>
        <taxon>Fungi</taxon>
        <taxon>Dikarya</taxon>
        <taxon>Basidiomycota</taxon>
        <taxon>Agaricomycotina</taxon>
        <taxon>Agaricomycetes</taxon>
        <taxon>Polyporales</taxon>
        <taxon>Laetiporus</taxon>
    </lineage>
</organism>
<name>A0A165CMP0_9APHY</name>
<dbReference type="GeneID" id="63819295"/>
<accession>A0A165CMP0</accession>
<sequence>MRPPSEISRCQRGTSLASGLPMHGAIPDAAPAGYINASSRCHPRLNLRTAVRSRSRVGIDGAQAYCGGRGHRGRAVSKAGWVYVTHFLRTAHDRRDDLKHLWHCKLQ</sequence>
<dbReference type="RefSeq" id="XP_040760830.1">
    <property type="nucleotide sequence ID" value="XM_040902264.1"/>
</dbReference>
<dbReference type="Proteomes" id="UP000076871">
    <property type="component" value="Unassembled WGS sequence"/>
</dbReference>
<protein>
    <submittedName>
        <fullName evidence="2">Uncharacterized protein</fullName>
    </submittedName>
</protein>
<evidence type="ECO:0000313" key="3">
    <source>
        <dbReference type="EMBL" id="KZT10146.1"/>
    </source>
</evidence>
<gene>
    <name evidence="2" type="ORF">LAESUDRAFT_384470</name>
    <name evidence="3" type="ORF">LAESUDRAFT_474009</name>
</gene>
<evidence type="ECO:0000256" key="1">
    <source>
        <dbReference type="SAM" id="MobiDB-lite"/>
    </source>
</evidence>
<dbReference type="AlphaFoldDB" id="A0A165CMP0"/>